<organism evidence="1">
    <name type="scientific">viral metagenome</name>
    <dbReference type="NCBI Taxonomy" id="1070528"/>
    <lineage>
        <taxon>unclassified sequences</taxon>
        <taxon>metagenomes</taxon>
        <taxon>organismal metagenomes</taxon>
    </lineage>
</organism>
<sequence>MNIYSDIFLEIAKFLTNIEKIRLSMTSTEMDKLKRLFIYQDKVCIMKILNLPYYDNFEFVDIGYDYQGSKKCPKCVKYVNCVANGRIPEITMPINMITHLTCNSVFQGSLENYIPRSVIHLSINDHFDQSIKDCIPSSVTHLTFGGKINQIMRKCIPLSVTHLIFGDRFNEPIENCIPSSVTHLTFAIILIKE</sequence>
<dbReference type="InterPro" id="IPR051251">
    <property type="entry name" value="STK_FNIP-Repeat"/>
</dbReference>
<evidence type="ECO:0008006" key="2">
    <source>
        <dbReference type="Google" id="ProtNLM"/>
    </source>
</evidence>
<dbReference type="Pfam" id="PF05725">
    <property type="entry name" value="FNIP"/>
    <property type="match status" value="2"/>
</dbReference>
<dbReference type="EMBL" id="MN739352">
    <property type="protein sequence ID" value="QHT00122.1"/>
    <property type="molecule type" value="Genomic_DNA"/>
</dbReference>
<dbReference type="PANTHER" id="PTHR32134">
    <property type="entry name" value="FNIP REPEAT-CONTAINING PROTEIN"/>
    <property type="match status" value="1"/>
</dbReference>
<reference evidence="1" key="1">
    <citation type="journal article" date="2020" name="Nature">
        <title>Giant virus diversity and host interactions through global metagenomics.</title>
        <authorList>
            <person name="Schulz F."/>
            <person name="Roux S."/>
            <person name="Paez-Espino D."/>
            <person name="Jungbluth S."/>
            <person name="Walsh D.A."/>
            <person name="Denef V.J."/>
            <person name="McMahon K.D."/>
            <person name="Konstantinidis K.T."/>
            <person name="Eloe-Fadrosh E.A."/>
            <person name="Kyrpides N.C."/>
            <person name="Woyke T."/>
        </authorList>
    </citation>
    <scope>NUCLEOTIDE SEQUENCE</scope>
    <source>
        <strain evidence="1">GVMAG-M-3300020192-26</strain>
    </source>
</reference>
<name>A0A6C0C7R6_9ZZZZ</name>
<dbReference type="InterPro" id="IPR008615">
    <property type="entry name" value="FNIP"/>
</dbReference>
<dbReference type="PANTHER" id="PTHR32134:SF92">
    <property type="entry name" value="FNIP REPEAT-CONTAINING PROTEIN"/>
    <property type="match status" value="1"/>
</dbReference>
<proteinExistence type="predicted"/>
<accession>A0A6C0C7R6</accession>
<protein>
    <recommendedName>
        <fullName evidence="2">F-box and FNIP repeat-containing protein</fullName>
    </recommendedName>
</protein>
<evidence type="ECO:0000313" key="1">
    <source>
        <dbReference type="EMBL" id="QHT00122.1"/>
    </source>
</evidence>
<dbReference type="AlphaFoldDB" id="A0A6C0C7R6"/>